<dbReference type="InterPro" id="IPR050092">
    <property type="entry name" value="RNase_H"/>
</dbReference>
<dbReference type="NCBIfam" id="NF001236">
    <property type="entry name" value="PRK00203.1"/>
    <property type="match status" value="1"/>
</dbReference>
<comment type="catalytic activity">
    <reaction evidence="1">
        <text>Endonucleolytic cleavage to 5'-phosphomonoester.</text>
        <dbReference type="EC" id="3.1.26.4"/>
    </reaction>
</comment>
<dbReference type="SUPFAM" id="SSF53098">
    <property type="entry name" value="Ribonuclease H-like"/>
    <property type="match status" value="1"/>
</dbReference>
<proteinExistence type="inferred from homology"/>
<protein>
    <recommendedName>
        <fullName evidence="5">ribonuclease H</fullName>
        <ecNumber evidence="5">3.1.26.4</ecNumber>
    </recommendedName>
</protein>
<keyword evidence="8" id="KW-0255">Endonuclease</keyword>
<dbReference type="PROSITE" id="PS50879">
    <property type="entry name" value="RNASE_H_1"/>
    <property type="match status" value="1"/>
</dbReference>
<dbReference type="Proteomes" id="UP000043763">
    <property type="component" value="Unassembled WGS sequence"/>
</dbReference>
<comment type="subunit">
    <text evidence="4">Monomer.</text>
</comment>
<keyword evidence="13" id="KW-1185">Reference proteome</keyword>
<organism evidence="12 13">
    <name type="scientific">Brachyspira suanatina</name>
    <dbReference type="NCBI Taxonomy" id="381802"/>
    <lineage>
        <taxon>Bacteria</taxon>
        <taxon>Pseudomonadati</taxon>
        <taxon>Spirochaetota</taxon>
        <taxon>Spirochaetia</taxon>
        <taxon>Brachyspirales</taxon>
        <taxon>Brachyspiraceae</taxon>
        <taxon>Brachyspira</taxon>
    </lineage>
</organism>
<keyword evidence="10" id="KW-0460">Magnesium</keyword>
<gene>
    <name evidence="12" type="ORF">BRSU_1457</name>
</gene>
<dbReference type="Gene3D" id="3.30.420.10">
    <property type="entry name" value="Ribonuclease H-like superfamily/Ribonuclease H"/>
    <property type="match status" value="1"/>
</dbReference>
<dbReference type="PANTHER" id="PTHR10642">
    <property type="entry name" value="RIBONUCLEASE H1"/>
    <property type="match status" value="1"/>
</dbReference>
<dbReference type="Pfam" id="PF00075">
    <property type="entry name" value="RNase_H"/>
    <property type="match status" value="1"/>
</dbReference>
<evidence type="ECO:0000313" key="12">
    <source>
        <dbReference type="EMBL" id="CRF33463.1"/>
    </source>
</evidence>
<feature type="domain" description="RNase H type-1" evidence="11">
    <location>
        <begin position="2"/>
        <end position="145"/>
    </location>
</feature>
<dbReference type="GO" id="GO:0046872">
    <property type="term" value="F:metal ion binding"/>
    <property type="evidence" value="ECO:0007669"/>
    <property type="project" value="UniProtKB-KW"/>
</dbReference>
<dbReference type="InterPro" id="IPR002156">
    <property type="entry name" value="RNaseH_domain"/>
</dbReference>
<evidence type="ECO:0000256" key="9">
    <source>
        <dbReference type="ARBA" id="ARBA00022801"/>
    </source>
</evidence>
<reference evidence="13" key="1">
    <citation type="submission" date="2015-04" db="EMBL/GenBank/DDBJ databases">
        <authorList>
            <person name="Mushtaq Mamoona"/>
        </authorList>
    </citation>
    <scope>NUCLEOTIDE SEQUENCE [LARGE SCALE GENOMIC DNA]</scope>
    <source>
        <strain evidence="13">AN4859/03</strain>
    </source>
</reference>
<comment type="cofactor">
    <cofactor evidence="2">
        <name>Mg(2+)</name>
        <dbReference type="ChEBI" id="CHEBI:18420"/>
    </cofactor>
</comment>
<accession>A0A0G4K785</accession>
<evidence type="ECO:0000256" key="1">
    <source>
        <dbReference type="ARBA" id="ARBA00000077"/>
    </source>
</evidence>
<evidence type="ECO:0000256" key="4">
    <source>
        <dbReference type="ARBA" id="ARBA00011245"/>
    </source>
</evidence>
<keyword evidence="7" id="KW-0479">Metal-binding</keyword>
<evidence type="ECO:0000256" key="7">
    <source>
        <dbReference type="ARBA" id="ARBA00022723"/>
    </source>
</evidence>
<dbReference type="RefSeq" id="WP_048594660.1">
    <property type="nucleotide sequence ID" value="NZ_CVLB01000001.1"/>
</dbReference>
<evidence type="ECO:0000256" key="3">
    <source>
        <dbReference type="ARBA" id="ARBA00005300"/>
    </source>
</evidence>
<dbReference type="PANTHER" id="PTHR10642:SF26">
    <property type="entry name" value="RIBONUCLEASE H1"/>
    <property type="match status" value="1"/>
</dbReference>
<dbReference type="OrthoDB" id="7845843at2"/>
<dbReference type="InterPro" id="IPR022892">
    <property type="entry name" value="RNaseHI"/>
</dbReference>
<dbReference type="CDD" id="cd09278">
    <property type="entry name" value="RNase_HI_prokaryote_like"/>
    <property type="match status" value="1"/>
</dbReference>
<evidence type="ECO:0000256" key="5">
    <source>
        <dbReference type="ARBA" id="ARBA00012180"/>
    </source>
</evidence>
<evidence type="ECO:0000256" key="8">
    <source>
        <dbReference type="ARBA" id="ARBA00022759"/>
    </source>
</evidence>
<dbReference type="EMBL" id="CVLB01000001">
    <property type="protein sequence ID" value="CRF33463.1"/>
    <property type="molecule type" value="Genomic_DNA"/>
</dbReference>
<comment type="similarity">
    <text evidence="3">Belongs to the RNase H family.</text>
</comment>
<evidence type="ECO:0000256" key="10">
    <source>
        <dbReference type="ARBA" id="ARBA00022842"/>
    </source>
</evidence>
<dbReference type="AlphaFoldDB" id="A0A0G4K785"/>
<dbReference type="InterPro" id="IPR036397">
    <property type="entry name" value="RNaseH_sf"/>
</dbReference>
<name>A0A0G4K785_9SPIR</name>
<evidence type="ECO:0000256" key="6">
    <source>
        <dbReference type="ARBA" id="ARBA00022722"/>
    </source>
</evidence>
<sequence>MTKDNIIIYTDGGCRGNPGLGAWAAILISEKHNIRLEIGESEDNTTNNRMEMKAAIKALERLKHSHNIKLHSDSAYLVNGMTKWIYSWQKNNWIKSDKKPVENKEYWLKLIELSKKHNIEFIKVKGHSTNKENNRADEIVNILMDEHTESGKAASFNEKTEYC</sequence>
<evidence type="ECO:0000259" key="11">
    <source>
        <dbReference type="PROSITE" id="PS50879"/>
    </source>
</evidence>
<keyword evidence="9" id="KW-0378">Hydrolase</keyword>
<dbReference type="InterPro" id="IPR012337">
    <property type="entry name" value="RNaseH-like_sf"/>
</dbReference>
<evidence type="ECO:0000313" key="13">
    <source>
        <dbReference type="Proteomes" id="UP000043763"/>
    </source>
</evidence>
<dbReference type="GO" id="GO:0003676">
    <property type="term" value="F:nucleic acid binding"/>
    <property type="evidence" value="ECO:0007669"/>
    <property type="project" value="InterPro"/>
</dbReference>
<dbReference type="EC" id="3.1.26.4" evidence="5"/>
<dbReference type="GO" id="GO:0043137">
    <property type="term" value="P:DNA replication, removal of RNA primer"/>
    <property type="evidence" value="ECO:0007669"/>
    <property type="project" value="TreeGrafter"/>
</dbReference>
<evidence type="ECO:0000256" key="2">
    <source>
        <dbReference type="ARBA" id="ARBA00001946"/>
    </source>
</evidence>
<dbReference type="GO" id="GO:0004523">
    <property type="term" value="F:RNA-DNA hybrid ribonuclease activity"/>
    <property type="evidence" value="ECO:0007669"/>
    <property type="project" value="UniProtKB-EC"/>
</dbReference>
<keyword evidence="6" id="KW-0540">Nuclease</keyword>